<dbReference type="EMBL" id="GG745359">
    <property type="protein sequence ID" value="KNE69101.1"/>
    <property type="molecule type" value="Genomic_DNA"/>
</dbReference>
<feature type="transmembrane region" description="Helical" evidence="6">
    <location>
        <begin position="379"/>
        <end position="401"/>
    </location>
</feature>
<feature type="transmembrane region" description="Helical" evidence="6">
    <location>
        <begin position="473"/>
        <end position="493"/>
    </location>
</feature>
<dbReference type="STRING" id="578462.A0A0L0T2Z3"/>
<accession>A0A0L0T2Z3</accession>
<name>A0A0L0T2Z3_ALLM3</name>
<feature type="transmembrane region" description="Helical" evidence="6">
    <location>
        <begin position="533"/>
        <end position="555"/>
    </location>
</feature>
<comment type="subcellular location">
    <subcellularLocation>
        <location evidence="1">Cell membrane</location>
        <topology evidence="1">Multi-pass membrane protein</topology>
    </subcellularLocation>
</comment>
<gene>
    <name evidence="8" type="ORF">AMAG_13965</name>
</gene>
<dbReference type="AlphaFoldDB" id="A0A0L0T2Z3"/>
<reference evidence="9" key="2">
    <citation type="submission" date="2009-11" db="EMBL/GenBank/DDBJ databases">
        <title>The Genome Sequence of Allomyces macrogynus strain ATCC 38327.</title>
        <authorList>
            <consortium name="The Broad Institute Genome Sequencing Platform"/>
            <person name="Russ C."/>
            <person name="Cuomo C."/>
            <person name="Shea T."/>
            <person name="Young S.K."/>
            <person name="Zeng Q."/>
            <person name="Koehrsen M."/>
            <person name="Haas B."/>
            <person name="Borodovsky M."/>
            <person name="Guigo R."/>
            <person name="Alvarado L."/>
            <person name="Berlin A."/>
            <person name="Borenstein D."/>
            <person name="Chen Z."/>
            <person name="Engels R."/>
            <person name="Freedman E."/>
            <person name="Gellesch M."/>
            <person name="Goldberg J."/>
            <person name="Griggs A."/>
            <person name="Gujja S."/>
            <person name="Heiman D."/>
            <person name="Hepburn T."/>
            <person name="Howarth C."/>
            <person name="Jen D."/>
            <person name="Larson L."/>
            <person name="Lewis B."/>
            <person name="Mehta T."/>
            <person name="Park D."/>
            <person name="Pearson M."/>
            <person name="Roberts A."/>
            <person name="Saif S."/>
            <person name="Shenoy N."/>
            <person name="Sisk P."/>
            <person name="Stolte C."/>
            <person name="Sykes S."/>
            <person name="Walk T."/>
            <person name="White J."/>
            <person name="Yandava C."/>
            <person name="Burger G."/>
            <person name="Gray M.W."/>
            <person name="Holland P.W.H."/>
            <person name="King N."/>
            <person name="Lang F.B.F."/>
            <person name="Roger A.J."/>
            <person name="Ruiz-Trillo I."/>
            <person name="Lander E."/>
            <person name="Nusbaum C."/>
        </authorList>
    </citation>
    <scope>NUCLEOTIDE SEQUENCE [LARGE SCALE GENOMIC DNA]</scope>
    <source>
        <strain evidence="9">ATCC 38327</strain>
    </source>
</reference>
<dbReference type="GO" id="GO:0005886">
    <property type="term" value="C:plasma membrane"/>
    <property type="evidence" value="ECO:0007669"/>
    <property type="project" value="UniProtKB-SubCell"/>
</dbReference>
<feature type="transmembrane region" description="Helical" evidence="6">
    <location>
        <begin position="422"/>
        <end position="453"/>
    </location>
</feature>
<keyword evidence="5 6" id="KW-0472">Membrane</keyword>
<dbReference type="OrthoDB" id="312032at2759"/>
<feature type="transmembrane region" description="Helical" evidence="6">
    <location>
        <begin position="1011"/>
        <end position="1035"/>
    </location>
</feature>
<keyword evidence="3 6" id="KW-0812">Transmembrane</keyword>
<keyword evidence="2" id="KW-1003">Cell membrane</keyword>
<feature type="transmembrane region" description="Helical" evidence="6">
    <location>
        <begin position="623"/>
        <end position="642"/>
    </location>
</feature>
<reference evidence="8 9" key="1">
    <citation type="submission" date="2009-11" db="EMBL/GenBank/DDBJ databases">
        <title>Annotation of Allomyces macrogynus ATCC 38327.</title>
        <authorList>
            <consortium name="The Broad Institute Genome Sequencing Platform"/>
            <person name="Russ C."/>
            <person name="Cuomo C."/>
            <person name="Burger G."/>
            <person name="Gray M.W."/>
            <person name="Holland P.W.H."/>
            <person name="King N."/>
            <person name="Lang F.B.F."/>
            <person name="Roger A.J."/>
            <person name="Ruiz-Trillo I."/>
            <person name="Young S.K."/>
            <person name="Zeng Q."/>
            <person name="Gargeya S."/>
            <person name="Fitzgerald M."/>
            <person name="Haas B."/>
            <person name="Abouelleil A."/>
            <person name="Alvarado L."/>
            <person name="Arachchi H.M."/>
            <person name="Berlin A."/>
            <person name="Chapman S.B."/>
            <person name="Gearin G."/>
            <person name="Goldberg J."/>
            <person name="Griggs A."/>
            <person name="Gujja S."/>
            <person name="Hansen M."/>
            <person name="Heiman D."/>
            <person name="Howarth C."/>
            <person name="Larimer J."/>
            <person name="Lui A."/>
            <person name="MacDonald P.J.P."/>
            <person name="McCowen C."/>
            <person name="Montmayeur A."/>
            <person name="Murphy C."/>
            <person name="Neiman D."/>
            <person name="Pearson M."/>
            <person name="Priest M."/>
            <person name="Roberts A."/>
            <person name="Saif S."/>
            <person name="Shea T."/>
            <person name="Sisk P."/>
            <person name="Stolte C."/>
            <person name="Sykes S."/>
            <person name="Wortman J."/>
            <person name="Nusbaum C."/>
            <person name="Birren B."/>
        </authorList>
    </citation>
    <scope>NUCLEOTIDE SEQUENCE [LARGE SCALE GENOMIC DNA]</scope>
    <source>
        <strain evidence="8 9">ATCC 38327</strain>
    </source>
</reference>
<evidence type="ECO:0000313" key="9">
    <source>
        <dbReference type="Proteomes" id="UP000054350"/>
    </source>
</evidence>
<evidence type="ECO:0000256" key="6">
    <source>
        <dbReference type="SAM" id="Phobius"/>
    </source>
</evidence>
<evidence type="ECO:0000313" key="8">
    <source>
        <dbReference type="EMBL" id="KNE69101.1"/>
    </source>
</evidence>
<proteinExistence type="predicted"/>
<dbReference type="Pfam" id="PF02687">
    <property type="entry name" value="FtsX"/>
    <property type="match status" value="2"/>
</dbReference>
<sequence length="1088" mass="118512">MLVSYVEAENKRNYRSFLIGLVTVFLVVVFLTLVRNALVRSSIVFVKLSEDTVGQYDLLMTPSQDGTSMFLNATDLTTRLASVDSIRGAVPRWILPVNVTASDQGQWNTSAVNRDVLATAVVLIMDSKLEEDLGVGVSWKHRALGENEAHVTGSLLRALGKRPNLGDTINLKMDLSAMMASAMGNSTSLNQAQITLTRTQLETAILVTGANRTAIYQSAQLQPDGTYRVPLGAVTNNQADQFATLTQTMTVVDAIEQPDGKFPQNLGNVIVVDLDPTEILLKRTAAQLAQNPLAASAVPWKTSDVASFRLRDYAMSMVLMMRDRLAIYTMSDTDRNRAIIEVANDVMRVVGLFAPVDLVDVLNLALKGTSFIRVFMDEIFFTVIAVLSLLAVLLIYSLLLADVEEKTFEYGMLRTLGLRQTSLIHLLILQSIHFSVPAIGLGLLVCVILYVPVEFFLSSFAAVPMALQLDPSAWGLGIGLGLILPLVGMLVPIRRALTQTLRDALDIYHHVVFDSIVTIKRLSDLGINIGETILALLLVGVGFMVYYMVPVAFIFNDTGLLFRILTIILLGMVVGQTLVAQVLQHVLEMAVMALMVVAARDRVILGVVAKNLASHLKRNQKTALMFTLCLAYIIFAAVMFQLQANTLAQTLEWTYGADLVVQGKAFISPLPEPRLDQHLRTVSDVAGFTFLTWPLTSYYVISTTRFASLASLDRPQAQILGVQRNYLDVVLGQYYMPVTVADGLAPSAVIPALSTPLSPFVPADMRAVPPPPLTSPPVTNVTAAYASAIPVVISEAVADMLYATPSTNCVIEVEYWPGGTAAWSVTRQQLARPLAIVKKLPGLAGVNRLTVSKAPLLVSMDQYQALLDDVDTVAGTSYTRVVSLPAVVGNVSATESRRRGWTVPKKTLLVRLRAGMSDLQVEAVINGLNTVLGDHDLQVQNLRYQLKATDSAAFFINLLFNIVALVGILLSFFVIWLSFTANLRENAWEFGVLRAIGLDGSTVVRVYVYEALAIVIATILLGTLVGGITAVTVTLQFNLFTEMPMTLAFPSGLFVFVVVFSVVVAVVGSWYPASQYRQKKIAMALKGM</sequence>
<feature type="transmembrane region" description="Helical" evidence="6">
    <location>
        <begin position="17"/>
        <end position="38"/>
    </location>
</feature>
<feature type="transmembrane region" description="Helical" evidence="6">
    <location>
        <begin position="561"/>
        <end position="583"/>
    </location>
</feature>
<feature type="transmembrane region" description="Helical" evidence="6">
    <location>
        <begin position="952"/>
        <end position="977"/>
    </location>
</feature>
<dbReference type="VEuPathDB" id="FungiDB:AMAG_13965"/>
<feature type="domain" description="ABC3 transporter permease C-terminal" evidence="7">
    <location>
        <begin position="961"/>
        <end position="1080"/>
    </location>
</feature>
<dbReference type="Proteomes" id="UP000054350">
    <property type="component" value="Unassembled WGS sequence"/>
</dbReference>
<dbReference type="InterPro" id="IPR003838">
    <property type="entry name" value="ABC3_permease_C"/>
</dbReference>
<evidence type="ECO:0000256" key="2">
    <source>
        <dbReference type="ARBA" id="ARBA00022475"/>
    </source>
</evidence>
<keyword evidence="4 6" id="KW-1133">Transmembrane helix</keyword>
<organism evidence="8 9">
    <name type="scientific">Allomyces macrogynus (strain ATCC 38327)</name>
    <name type="common">Allomyces javanicus var. macrogynus</name>
    <dbReference type="NCBI Taxonomy" id="578462"/>
    <lineage>
        <taxon>Eukaryota</taxon>
        <taxon>Fungi</taxon>
        <taxon>Fungi incertae sedis</taxon>
        <taxon>Blastocladiomycota</taxon>
        <taxon>Blastocladiomycetes</taxon>
        <taxon>Blastocladiales</taxon>
        <taxon>Blastocladiaceae</taxon>
        <taxon>Allomyces</taxon>
    </lineage>
</organism>
<evidence type="ECO:0000256" key="3">
    <source>
        <dbReference type="ARBA" id="ARBA00022692"/>
    </source>
</evidence>
<feature type="transmembrane region" description="Helical" evidence="6">
    <location>
        <begin position="1047"/>
        <end position="1071"/>
    </location>
</feature>
<keyword evidence="9" id="KW-1185">Reference proteome</keyword>
<dbReference type="PANTHER" id="PTHR32522:SF5">
    <property type="entry name" value="ABC3 TRANSPORTER PERMEASE PROTEIN DOMAIN-CONTAINING PROTEIN"/>
    <property type="match status" value="1"/>
</dbReference>
<feature type="domain" description="ABC3 transporter permease C-terminal" evidence="7">
    <location>
        <begin position="382"/>
        <end position="499"/>
    </location>
</feature>
<evidence type="ECO:0000256" key="4">
    <source>
        <dbReference type="ARBA" id="ARBA00022989"/>
    </source>
</evidence>
<dbReference type="PANTHER" id="PTHR32522">
    <property type="match status" value="1"/>
</dbReference>
<protein>
    <recommendedName>
        <fullName evidence="7">ABC3 transporter permease C-terminal domain-containing protein</fullName>
    </recommendedName>
</protein>
<dbReference type="OMA" id="VYYLMPL"/>
<evidence type="ECO:0000256" key="1">
    <source>
        <dbReference type="ARBA" id="ARBA00004651"/>
    </source>
</evidence>
<dbReference type="eggNOG" id="ENOG502QPZ9">
    <property type="taxonomic scope" value="Eukaryota"/>
</dbReference>
<evidence type="ECO:0000256" key="5">
    <source>
        <dbReference type="ARBA" id="ARBA00023136"/>
    </source>
</evidence>
<evidence type="ECO:0000259" key="7">
    <source>
        <dbReference type="Pfam" id="PF02687"/>
    </source>
</evidence>